<evidence type="ECO:0000313" key="1">
    <source>
        <dbReference type="EMBL" id="SHO45699.1"/>
    </source>
</evidence>
<reference evidence="1 2" key="1">
    <citation type="submission" date="2016-12" db="EMBL/GenBank/DDBJ databases">
        <authorList>
            <person name="Song W.-J."/>
            <person name="Kurnit D.M."/>
        </authorList>
    </citation>
    <scope>NUCLEOTIDE SEQUENCE [LARGE SCALE GENOMIC DNA]</scope>
    <source>
        <strain evidence="1 2">DSM 18488</strain>
    </source>
</reference>
<protein>
    <submittedName>
        <fullName evidence="1">Uncharacterized protein</fullName>
    </submittedName>
</protein>
<dbReference type="AlphaFoldDB" id="A0A1M7Y1P0"/>
<sequence length="51" mass="5851">MEPEKTSRAEKLARKGPIIPRGKAPVVEINTNDSYSTSYKFCILYFILLNF</sequence>
<dbReference type="Proteomes" id="UP000184603">
    <property type="component" value="Unassembled WGS sequence"/>
</dbReference>
<accession>A0A1M7Y1P0</accession>
<organism evidence="1 2">
    <name type="scientific">Desulfopila aestuarii DSM 18488</name>
    <dbReference type="NCBI Taxonomy" id="1121416"/>
    <lineage>
        <taxon>Bacteria</taxon>
        <taxon>Pseudomonadati</taxon>
        <taxon>Thermodesulfobacteriota</taxon>
        <taxon>Desulfobulbia</taxon>
        <taxon>Desulfobulbales</taxon>
        <taxon>Desulfocapsaceae</taxon>
        <taxon>Desulfopila</taxon>
    </lineage>
</organism>
<dbReference type="EMBL" id="FRFE01000004">
    <property type="protein sequence ID" value="SHO45699.1"/>
    <property type="molecule type" value="Genomic_DNA"/>
</dbReference>
<keyword evidence="2" id="KW-1185">Reference proteome</keyword>
<gene>
    <name evidence="1" type="ORF">SAMN02745220_01180</name>
</gene>
<evidence type="ECO:0000313" key="2">
    <source>
        <dbReference type="Proteomes" id="UP000184603"/>
    </source>
</evidence>
<name>A0A1M7Y1P0_9BACT</name>
<proteinExistence type="predicted"/>